<dbReference type="Pfam" id="PF07786">
    <property type="entry name" value="HGSNAT_cat"/>
    <property type="match status" value="1"/>
</dbReference>
<dbReference type="Proteomes" id="UP000722989">
    <property type="component" value="Unassembled WGS sequence"/>
</dbReference>
<gene>
    <name evidence="4" type="ORF">HC031_22820</name>
</gene>
<evidence type="ECO:0000259" key="3">
    <source>
        <dbReference type="Pfam" id="PF07786"/>
    </source>
</evidence>
<dbReference type="RefSeq" id="WP_167927435.1">
    <property type="nucleotide sequence ID" value="NZ_JAATVY010000019.1"/>
</dbReference>
<feature type="transmembrane region" description="Helical" evidence="2">
    <location>
        <begin position="205"/>
        <end position="226"/>
    </location>
</feature>
<accession>A0ABX0Y5F3</accession>
<feature type="compositionally biased region" description="Basic and acidic residues" evidence="1">
    <location>
        <begin position="567"/>
        <end position="576"/>
    </location>
</feature>
<feature type="transmembrane region" description="Helical" evidence="2">
    <location>
        <begin position="387"/>
        <end position="408"/>
    </location>
</feature>
<feature type="transmembrane region" description="Helical" evidence="2">
    <location>
        <begin position="231"/>
        <end position="251"/>
    </location>
</feature>
<feature type="transmembrane region" description="Helical" evidence="2">
    <location>
        <begin position="310"/>
        <end position="331"/>
    </location>
</feature>
<feature type="transmembrane region" description="Helical" evidence="2">
    <location>
        <begin position="415"/>
        <end position="440"/>
    </location>
</feature>
<evidence type="ECO:0000256" key="1">
    <source>
        <dbReference type="SAM" id="MobiDB-lite"/>
    </source>
</evidence>
<feature type="transmembrane region" description="Helical" evidence="2">
    <location>
        <begin position="178"/>
        <end position="199"/>
    </location>
</feature>
<reference evidence="4 5" key="1">
    <citation type="submission" date="2020-03" db="EMBL/GenBank/DDBJ databases">
        <title>WGS of the type strain of Planosporangium spp.</title>
        <authorList>
            <person name="Thawai C."/>
        </authorList>
    </citation>
    <scope>NUCLEOTIDE SEQUENCE [LARGE SCALE GENOMIC DNA]</scope>
    <source>
        <strain evidence="4 5">TBRC 5610</strain>
    </source>
</reference>
<organism evidence="4 5">
    <name type="scientific">Planosporangium thailandense</name>
    <dbReference type="NCBI Taxonomy" id="765197"/>
    <lineage>
        <taxon>Bacteria</taxon>
        <taxon>Bacillati</taxon>
        <taxon>Actinomycetota</taxon>
        <taxon>Actinomycetes</taxon>
        <taxon>Micromonosporales</taxon>
        <taxon>Micromonosporaceae</taxon>
        <taxon>Planosporangium</taxon>
    </lineage>
</organism>
<evidence type="ECO:0000313" key="5">
    <source>
        <dbReference type="Proteomes" id="UP000722989"/>
    </source>
</evidence>
<dbReference type="EMBL" id="JAATVY010000019">
    <property type="protein sequence ID" value="NJC72529.1"/>
    <property type="molecule type" value="Genomic_DNA"/>
</dbReference>
<sequence>MTQIPAQRLPEQRLPEMRRLPEIPQQRTHPDPAPGGPPAPALYPAPDPSVYPAPDPAVPTPDMAPDARSAPAQDTVRPAQEAAKRANDTVPPVKDTVVPAKIAAAPVKRARLVGVDATRGVALLGMMAVHSLYDSTASGKPSWSFAIFGGRAAATFAVLSGVGIAFMTGRRRVPFRAAPATVATLVVRALAICAIGMALGHTDASIAAVILPYYAVMFLLMIPLVFLPTWLVATIGTLVAVGAPVLTHRVLPRLPVPNLDNPGFGSLAHPLSLLSELTITGEYPALPWMVYLCAGLVVGRLTLTRLRTAVALLGTGLVLAVGTAVASSMLLHRYGGLAHIWAAQPRSVLTVPETTEMLTLGGDGTTPASTWWWLAVNAPHTSTPFDLVGTTGAGLALLGFMLLAGRVAARIPRGVITVVLAPLAAAGSMTLSFYVAHILFINSEYDPYTPGTSYLLQVIVVLLAGLAWRATAGRGPLEGLVSALANRARRWATPASRRPPVRPVAAAAAMSLGNRLGLGGTLDGGPMVTGPGGAAEGPAEVTVRLPVQRGRRRRQRATRRHSVPDYPTHERTRSRP</sequence>
<evidence type="ECO:0000256" key="2">
    <source>
        <dbReference type="SAM" id="Phobius"/>
    </source>
</evidence>
<feature type="transmembrane region" description="Helical" evidence="2">
    <location>
        <begin position="452"/>
        <end position="470"/>
    </location>
</feature>
<feature type="compositionally biased region" description="Pro residues" evidence="1">
    <location>
        <begin position="31"/>
        <end position="59"/>
    </location>
</feature>
<protein>
    <submittedName>
        <fullName evidence="4">DUF1624 domain-containing protein</fullName>
    </submittedName>
</protein>
<keyword evidence="2" id="KW-0812">Transmembrane</keyword>
<name>A0ABX0Y5F3_9ACTN</name>
<keyword evidence="5" id="KW-1185">Reference proteome</keyword>
<feature type="transmembrane region" description="Helical" evidence="2">
    <location>
        <begin position="285"/>
        <end position="303"/>
    </location>
</feature>
<proteinExistence type="predicted"/>
<feature type="compositionally biased region" description="Basic and acidic residues" evidence="1">
    <location>
        <begin position="10"/>
        <end position="21"/>
    </location>
</feature>
<feature type="compositionally biased region" description="Basic residues" evidence="1">
    <location>
        <begin position="549"/>
        <end position="561"/>
    </location>
</feature>
<keyword evidence="2" id="KW-1133">Transmembrane helix</keyword>
<feature type="domain" description="Heparan-alpha-glucosaminide N-acetyltransferase catalytic" evidence="3">
    <location>
        <begin position="111"/>
        <end position="311"/>
    </location>
</feature>
<evidence type="ECO:0000313" key="4">
    <source>
        <dbReference type="EMBL" id="NJC72529.1"/>
    </source>
</evidence>
<feature type="transmembrane region" description="Helical" evidence="2">
    <location>
        <begin position="145"/>
        <end position="166"/>
    </location>
</feature>
<feature type="region of interest" description="Disordered" evidence="1">
    <location>
        <begin position="545"/>
        <end position="576"/>
    </location>
</feature>
<comment type="caution">
    <text evidence="4">The sequence shown here is derived from an EMBL/GenBank/DDBJ whole genome shotgun (WGS) entry which is preliminary data.</text>
</comment>
<feature type="region of interest" description="Disordered" evidence="1">
    <location>
        <begin position="1"/>
        <end position="74"/>
    </location>
</feature>
<dbReference type="InterPro" id="IPR012429">
    <property type="entry name" value="HGSNAT_cat"/>
</dbReference>
<feature type="transmembrane region" description="Helical" evidence="2">
    <location>
        <begin position="112"/>
        <end position="133"/>
    </location>
</feature>
<keyword evidence="2" id="KW-0472">Membrane</keyword>